<accession>A0A1Y5I4E2</accession>
<dbReference type="eggNOG" id="ENOG502S97V">
    <property type="taxonomic scope" value="Eukaryota"/>
</dbReference>
<reference evidence="1" key="1">
    <citation type="submission" date="2017-04" db="EMBL/GenBank/DDBJ databases">
        <title>Population genomics of picophytoplankton unveils novel chromosome hypervariability.</title>
        <authorList>
            <consortium name="DOE Joint Genome Institute"/>
            <person name="Blanc-Mathieu R."/>
            <person name="Krasovec M."/>
            <person name="Hebrard M."/>
            <person name="Yau S."/>
            <person name="Desgranges E."/>
            <person name="Martin J."/>
            <person name="Schackwitz W."/>
            <person name="Kuo A."/>
            <person name="Salin G."/>
            <person name="Donnadieu C."/>
            <person name="Desdevises Y."/>
            <person name="Sanchez-Ferandin S."/>
            <person name="Moreau H."/>
            <person name="Rivals E."/>
            <person name="Grigoriev I.V."/>
            <person name="Grimsley N."/>
            <person name="Eyre-Walker A."/>
            <person name="Piganeau G."/>
        </authorList>
    </citation>
    <scope>NUCLEOTIDE SEQUENCE [LARGE SCALE GENOMIC DNA]</scope>
    <source>
        <strain evidence="1">RCC 1115</strain>
    </source>
</reference>
<dbReference type="InterPro" id="IPR014953">
    <property type="entry name" value="DUF1824"/>
</dbReference>
<dbReference type="Pfam" id="PF08854">
    <property type="entry name" value="DUF1824"/>
    <property type="match status" value="1"/>
</dbReference>
<dbReference type="Gene3D" id="3.30.360.10">
    <property type="entry name" value="Dihydrodipicolinate Reductase, domain 2"/>
    <property type="match status" value="1"/>
</dbReference>
<gene>
    <name evidence="1" type="ORF">BE221DRAFT_24185</name>
</gene>
<dbReference type="AlphaFoldDB" id="A0A1Y5I4E2"/>
<name>A0A1Y5I4E2_OSTTA</name>
<proteinExistence type="predicted"/>
<protein>
    <submittedName>
        <fullName evidence="1">Uncharacterized protein</fullName>
    </submittedName>
</protein>
<dbReference type="SUPFAM" id="SSF160532">
    <property type="entry name" value="Ava3019-like"/>
    <property type="match status" value="1"/>
</dbReference>
<evidence type="ECO:0000313" key="1">
    <source>
        <dbReference type="EMBL" id="OUS43567.1"/>
    </source>
</evidence>
<dbReference type="Proteomes" id="UP000195557">
    <property type="component" value="Unassembled WGS sequence"/>
</dbReference>
<sequence length="233" mass="25028">MSHALASLNSVRSTVHAKKQYVERWISTRASSDGSSEGGEKFTNAGAFSALSELKTTRDPFARTSARPRAPSTPSITTGVFIKTGVDASMLPTTRDAETLLKRFDETQRKAGEDAALSACERPALERSTRALASRASRIMLGICAASAEEGLTSLRSWTTELALPRGKLHGMDKDGVPVDPPQGAVFIKYNSLSGDAYISGYGGTFRGVLFTPELDDGSFRQFGYLPLDVLTN</sequence>
<organism evidence="1">
    <name type="scientific">Ostreococcus tauri</name>
    <name type="common">Marine green alga</name>
    <dbReference type="NCBI Taxonomy" id="70448"/>
    <lineage>
        <taxon>Eukaryota</taxon>
        <taxon>Viridiplantae</taxon>
        <taxon>Chlorophyta</taxon>
        <taxon>Mamiellophyceae</taxon>
        <taxon>Mamiellales</taxon>
        <taxon>Bathycoccaceae</taxon>
        <taxon>Ostreococcus</taxon>
    </lineage>
</organism>
<dbReference type="EMBL" id="KZ155831">
    <property type="protein sequence ID" value="OUS43567.1"/>
    <property type="molecule type" value="Genomic_DNA"/>
</dbReference>